<name>A0A481Z6B1_9VIRU</name>
<keyword evidence="1" id="KW-0472">Membrane</keyword>
<evidence type="ECO:0000313" key="2">
    <source>
        <dbReference type="EMBL" id="QBK91095.1"/>
    </source>
</evidence>
<feature type="transmembrane region" description="Helical" evidence="1">
    <location>
        <begin position="93"/>
        <end position="111"/>
    </location>
</feature>
<sequence>MIFWFILIVTIIIVLSIAWLARPHILPFLNECRISNRPSFIYWFSWLAISVLISLSISYAISSGLNCSFPGWIAFLLLLIATGYSISRGFHLGVTIFLLIIIILLLAWMIIEFGMTTISAVLLIPVIIWFIVILVALIKKLYKGLP</sequence>
<reference evidence="2" key="1">
    <citation type="journal article" date="2019" name="MBio">
        <title>Virus Genomes from Deep Sea Sediments Expand the Ocean Megavirome and Support Independent Origins of Viral Gigantism.</title>
        <authorList>
            <person name="Backstrom D."/>
            <person name="Yutin N."/>
            <person name="Jorgensen S.L."/>
            <person name="Dharamshi J."/>
            <person name="Homa F."/>
            <person name="Zaremba-Niedwiedzka K."/>
            <person name="Spang A."/>
            <person name="Wolf Y.I."/>
            <person name="Koonin E.V."/>
            <person name="Ettema T.J."/>
        </authorList>
    </citation>
    <scope>NUCLEOTIDE SEQUENCE</scope>
</reference>
<evidence type="ECO:0000256" key="1">
    <source>
        <dbReference type="SAM" id="Phobius"/>
    </source>
</evidence>
<feature type="transmembrane region" description="Helical" evidence="1">
    <location>
        <begin position="6"/>
        <end position="29"/>
    </location>
</feature>
<dbReference type="EMBL" id="MK500510">
    <property type="protein sequence ID" value="QBK91095.1"/>
    <property type="molecule type" value="Genomic_DNA"/>
</dbReference>
<accession>A0A481Z6B1</accession>
<feature type="transmembrane region" description="Helical" evidence="1">
    <location>
        <begin position="41"/>
        <end position="62"/>
    </location>
</feature>
<protein>
    <submittedName>
        <fullName evidence="2">Uncharacterized protein</fullName>
    </submittedName>
</protein>
<proteinExistence type="predicted"/>
<gene>
    <name evidence="2" type="ORF">LCPAC202_00690</name>
</gene>
<feature type="transmembrane region" description="Helical" evidence="1">
    <location>
        <begin position="68"/>
        <end position="86"/>
    </location>
</feature>
<feature type="transmembrane region" description="Helical" evidence="1">
    <location>
        <begin position="117"/>
        <end position="138"/>
    </location>
</feature>
<keyword evidence="1" id="KW-1133">Transmembrane helix</keyword>
<organism evidence="2">
    <name type="scientific">Pithovirus LCPAC202</name>
    <dbReference type="NCBI Taxonomy" id="2506592"/>
    <lineage>
        <taxon>Viruses</taxon>
        <taxon>Pithoviruses</taxon>
    </lineage>
</organism>
<keyword evidence="1" id="KW-0812">Transmembrane</keyword>